<dbReference type="AlphaFoldDB" id="A0A2T6BP88"/>
<dbReference type="SUPFAM" id="SSF52833">
    <property type="entry name" value="Thioredoxin-like"/>
    <property type="match status" value="1"/>
</dbReference>
<gene>
    <name evidence="3" type="ORF">C8N43_2535</name>
</gene>
<proteinExistence type="predicted"/>
<keyword evidence="4" id="KW-1185">Reference proteome</keyword>
<dbReference type="Gene3D" id="1.20.1050.10">
    <property type="match status" value="1"/>
</dbReference>
<dbReference type="InterPro" id="IPR050983">
    <property type="entry name" value="GST_Omega/HSP26"/>
</dbReference>
<dbReference type="SUPFAM" id="SSF47616">
    <property type="entry name" value="GST C-terminal domain-like"/>
    <property type="match status" value="1"/>
</dbReference>
<dbReference type="OrthoDB" id="9813092at2"/>
<protein>
    <submittedName>
        <fullName evidence="3">Glutathione S-transferase</fullName>
    </submittedName>
</protein>
<dbReference type="InterPro" id="IPR004045">
    <property type="entry name" value="Glutathione_S-Trfase_N"/>
</dbReference>
<name>A0A2T6BP88_9RHOB</name>
<sequence>MTPVLYSFRRCPYAMRARLALYQSGLVHEHREIVLRDKAPEFIAASAKATVPVLVLRDMVLEESLDIMRWALVQNDPDAWLEGDDQTLIHRNDTQFKHALDRYKYASRYGEDPLEHRRVASEILHDLDTRLAETTHLIGDDPKLADIAIFPFIRQFANTDRPWFDAQDWPQLQRWLAHHLDHQRFAAIMGKYPKWQAGDPPTLAPAKQCPQG</sequence>
<evidence type="ECO:0000313" key="4">
    <source>
        <dbReference type="Proteomes" id="UP000243978"/>
    </source>
</evidence>
<evidence type="ECO:0000259" key="2">
    <source>
        <dbReference type="PROSITE" id="PS50405"/>
    </source>
</evidence>
<organism evidence="3 4">
    <name type="scientific">Litoreibacter ponti</name>
    <dbReference type="NCBI Taxonomy" id="1510457"/>
    <lineage>
        <taxon>Bacteria</taxon>
        <taxon>Pseudomonadati</taxon>
        <taxon>Pseudomonadota</taxon>
        <taxon>Alphaproteobacteria</taxon>
        <taxon>Rhodobacterales</taxon>
        <taxon>Roseobacteraceae</taxon>
        <taxon>Litoreibacter</taxon>
    </lineage>
</organism>
<evidence type="ECO:0000259" key="1">
    <source>
        <dbReference type="PROSITE" id="PS50404"/>
    </source>
</evidence>
<dbReference type="Pfam" id="PF13417">
    <property type="entry name" value="GST_N_3"/>
    <property type="match status" value="1"/>
</dbReference>
<evidence type="ECO:0000313" key="3">
    <source>
        <dbReference type="EMBL" id="PTX57862.1"/>
    </source>
</evidence>
<dbReference type="GO" id="GO:0005737">
    <property type="term" value="C:cytoplasm"/>
    <property type="evidence" value="ECO:0007669"/>
    <property type="project" value="TreeGrafter"/>
</dbReference>
<dbReference type="PANTHER" id="PTHR43968:SF6">
    <property type="entry name" value="GLUTATHIONE S-TRANSFERASE OMEGA"/>
    <property type="match status" value="1"/>
</dbReference>
<dbReference type="CDD" id="cd03196">
    <property type="entry name" value="GST_C_5"/>
    <property type="match status" value="1"/>
</dbReference>
<dbReference type="PROSITE" id="PS50405">
    <property type="entry name" value="GST_CTER"/>
    <property type="match status" value="1"/>
</dbReference>
<dbReference type="InterPro" id="IPR010987">
    <property type="entry name" value="Glutathione-S-Trfase_C-like"/>
</dbReference>
<keyword evidence="3" id="KW-0808">Transferase</keyword>
<dbReference type="GO" id="GO:0016740">
    <property type="term" value="F:transferase activity"/>
    <property type="evidence" value="ECO:0007669"/>
    <property type="project" value="UniProtKB-KW"/>
</dbReference>
<dbReference type="EMBL" id="QBKS01000001">
    <property type="protein sequence ID" value="PTX57862.1"/>
    <property type="molecule type" value="Genomic_DNA"/>
</dbReference>
<accession>A0A2T6BP88</accession>
<feature type="domain" description="GST C-terminal" evidence="2">
    <location>
        <begin position="78"/>
        <end position="197"/>
    </location>
</feature>
<comment type="caution">
    <text evidence="3">The sequence shown here is derived from an EMBL/GenBank/DDBJ whole genome shotgun (WGS) entry which is preliminary data.</text>
</comment>
<dbReference type="RefSeq" id="WP_107846354.1">
    <property type="nucleotide sequence ID" value="NZ_QBKS01000001.1"/>
</dbReference>
<dbReference type="InterPro" id="IPR036249">
    <property type="entry name" value="Thioredoxin-like_sf"/>
</dbReference>
<dbReference type="Pfam" id="PF13410">
    <property type="entry name" value="GST_C_2"/>
    <property type="match status" value="1"/>
</dbReference>
<dbReference type="PROSITE" id="PS50404">
    <property type="entry name" value="GST_NTER"/>
    <property type="match status" value="1"/>
</dbReference>
<feature type="domain" description="GST N-terminal" evidence="1">
    <location>
        <begin position="1"/>
        <end position="79"/>
    </location>
</feature>
<dbReference type="InterPro" id="IPR036282">
    <property type="entry name" value="Glutathione-S-Trfase_C_sf"/>
</dbReference>
<dbReference type="PANTHER" id="PTHR43968">
    <property type="match status" value="1"/>
</dbReference>
<dbReference type="Proteomes" id="UP000243978">
    <property type="component" value="Unassembled WGS sequence"/>
</dbReference>
<reference evidence="3 4" key="1">
    <citation type="submission" date="2018-04" db="EMBL/GenBank/DDBJ databases">
        <title>Genomic Encyclopedia of Archaeal and Bacterial Type Strains, Phase II (KMG-II): from individual species to whole genera.</title>
        <authorList>
            <person name="Goeker M."/>
        </authorList>
    </citation>
    <scope>NUCLEOTIDE SEQUENCE [LARGE SCALE GENOMIC DNA]</scope>
    <source>
        <strain evidence="3 4">DSM 100977</strain>
    </source>
</reference>
<dbReference type="Gene3D" id="3.40.30.10">
    <property type="entry name" value="Glutaredoxin"/>
    <property type="match status" value="1"/>
</dbReference>